<protein>
    <submittedName>
        <fullName evidence="2">Putative secreted peptide</fullName>
    </submittedName>
</protein>
<evidence type="ECO:0000313" key="2">
    <source>
        <dbReference type="EMBL" id="JAP64329.1"/>
    </source>
</evidence>
<keyword evidence="1" id="KW-0732">Signal</keyword>
<sequence>MVFVKYCLAVVVIQILCSEAKPSNYNTELQGNLPIGSRSLAQDTVSSRFSGKPLGRQNYTSKNHCTDGQGHYVGEGVGCAVWIATSSSSKNAKQCLVGI</sequence>
<organism evidence="2">
    <name type="scientific">Hyalomma excavatum</name>
    <dbReference type="NCBI Taxonomy" id="257692"/>
    <lineage>
        <taxon>Eukaryota</taxon>
        <taxon>Metazoa</taxon>
        <taxon>Ecdysozoa</taxon>
        <taxon>Arthropoda</taxon>
        <taxon>Chelicerata</taxon>
        <taxon>Arachnida</taxon>
        <taxon>Acari</taxon>
        <taxon>Parasitiformes</taxon>
        <taxon>Ixodida</taxon>
        <taxon>Ixodoidea</taxon>
        <taxon>Ixodidae</taxon>
        <taxon>Hyalomminae</taxon>
        <taxon>Hyalomma</taxon>
    </lineage>
</organism>
<proteinExistence type="evidence at transcript level"/>
<dbReference type="AlphaFoldDB" id="A0A131XBL0"/>
<accession>A0A131XBL0</accession>
<evidence type="ECO:0000256" key="1">
    <source>
        <dbReference type="SAM" id="SignalP"/>
    </source>
</evidence>
<reference evidence="2" key="1">
    <citation type="journal article" date="2017" name="Ticks Tick Borne Dis.">
        <title>An insight into the sialome of Hyalomma excavatum.</title>
        <authorList>
            <person name="Ribeiro J.M."/>
            <person name="Slovak M."/>
            <person name="Francischetti I.M."/>
        </authorList>
    </citation>
    <scope>NUCLEOTIDE SEQUENCE</scope>
    <source>
        <strain evidence="2">Samish</strain>
        <tissue evidence="2">Salivary glands</tissue>
    </source>
</reference>
<feature type="chain" id="PRO_5007283728" evidence="1">
    <location>
        <begin position="21"/>
        <end position="99"/>
    </location>
</feature>
<name>A0A131XBL0_9ACAR</name>
<feature type="signal peptide" evidence="1">
    <location>
        <begin position="1"/>
        <end position="20"/>
    </location>
</feature>
<feature type="non-terminal residue" evidence="2">
    <location>
        <position position="99"/>
    </location>
</feature>
<dbReference type="EMBL" id="GEFH01004252">
    <property type="protein sequence ID" value="JAP64329.1"/>
    <property type="molecule type" value="mRNA"/>
</dbReference>